<evidence type="ECO:0000313" key="3">
    <source>
        <dbReference type="EMBL" id="KAK1934008.1"/>
    </source>
</evidence>
<dbReference type="InterPro" id="IPR013584">
    <property type="entry name" value="RAP"/>
</dbReference>
<dbReference type="Proteomes" id="UP001195914">
    <property type="component" value="Unassembled WGS sequence"/>
</dbReference>
<dbReference type="AlphaFoldDB" id="A0AAD9G8X8"/>
<proteinExistence type="predicted"/>
<dbReference type="EMBL" id="JAHBMH010000067">
    <property type="protein sequence ID" value="KAK1934008.1"/>
    <property type="molecule type" value="Genomic_DNA"/>
</dbReference>
<feature type="compositionally biased region" description="Acidic residues" evidence="1">
    <location>
        <begin position="524"/>
        <end position="538"/>
    </location>
</feature>
<accession>A0AAD9G8X8</accession>
<evidence type="ECO:0000256" key="1">
    <source>
        <dbReference type="SAM" id="MobiDB-lite"/>
    </source>
</evidence>
<gene>
    <name evidence="3" type="ORF">X943_000449</name>
</gene>
<reference evidence="3" key="1">
    <citation type="journal article" date="2014" name="Nucleic Acids Res.">
        <title>The evolutionary dynamics of variant antigen genes in Babesia reveal a history of genomic innovation underlying host-parasite interaction.</title>
        <authorList>
            <person name="Jackson A.P."/>
            <person name="Otto T.D."/>
            <person name="Darby A."/>
            <person name="Ramaprasad A."/>
            <person name="Xia D."/>
            <person name="Echaide I.E."/>
            <person name="Farber M."/>
            <person name="Gahlot S."/>
            <person name="Gamble J."/>
            <person name="Gupta D."/>
            <person name="Gupta Y."/>
            <person name="Jackson L."/>
            <person name="Malandrin L."/>
            <person name="Malas T.B."/>
            <person name="Moussa E."/>
            <person name="Nair M."/>
            <person name="Reid A.J."/>
            <person name="Sanders M."/>
            <person name="Sharma J."/>
            <person name="Tracey A."/>
            <person name="Quail M.A."/>
            <person name="Weir W."/>
            <person name="Wastling J.M."/>
            <person name="Hall N."/>
            <person name="Willadsen P."/>
            <person name="Lingelbach K."/>
            <person name="Shiels B."/>
            <person name="Tait A."/>
            <person name="Berriman M."/>
            <person name="Allred D.R."/>
            <person name="Pain A."/>
        </authorList>
    </citation>
    <scope>NUCLEOTIDE SEQUENCE</scope>
    <source>
        <strain evidence="3">1802A</strain>
    </source>
</reference>
<dbReference type="PROSITE" id="PS51286">
    <property type="entry name" value="RAP"/>
    <property type="match status" value="1"/>
</dbReference>
<organism evidence="3 4">
    <name type="scientific">Babesia divergens</name>
    <dbReference type="NCBI Taxonomy" id="32595"/>
    <lineage>
        <taxon>Eukaryota</taxon>
        <taxon>Sar</taxon>
        <taxon>Alveolata</taxon>
        <taxon>Apicomplexa</taxon>
        <taxon>Aconoidasida</taxon>
        <taxon>Piroplasmida</taxon>
        <taxon>Babesiidae</taxon>
        <taxon>Babesia</taxon>
    </lineage>
</organism>
<feature type="domain" description="RAP" evidence="2">
    <location>
        <begin position="574"/>
        <end position="632"/>
    </location>
</feature>
<evidence type="ECO:0000313" key="4">
    <source>
        <dbReference type="Proteomes" id="UP001195914"/>
    </source>
</evidence>
<name>A0AAD9G8X8_BABDI</name>
<dbReference type="SMART" id="SM00952">
    <property type="entry name" value="RAP"/>
    <property type="match status" value="1"/>
</dbReference>
<reference evidence="3" key="2">
    <citation type="submission" date="2021-05" db="EMBL/GenBank/DDBJ databases">
        <authorList>
            <person name="Pain A."/>
        </authorList>
    </citation>
    <scope>NUCLEOTIDE SEQUENCE</scope>
    <source>
        <strain evidence="3">1802A</strain>
    </source>
</reference>
<protein>
    <recommendedName>
        <fullName evidence="2">RAP domain-containing protein</fullName>
    </recommendedName>
</protein>
<comment type="caution">
    <text evidence="3">The sequence shown here is derived from an EMBL/GenBank/DDBJ whole genome shotgun (WGS) entry which is preliminary data.</text>
</comment>
<evidence type="ECO:0000259" key="2">
    <source>
        <dbReference type="PROSITE" id="PS51286"/>
    </source>
</evidence>
<sequence length="638" mass="74802">MALVLSLERQLHTLLNRTNIAYGCLKRWTYYKGVYTLGPFARKHSTIGNSAGEFAPPSKDDDELISISQPRNGVRNARSHPLVDITDESDDVSQKVLTQTEFLQAKQKRFVTKEEYDNLKPHEVRRHLKATMKPEDLELKYGKKRAKKIIKRKELAEHAKVNWNPRERVAETNIKELSMEDIDIERRPQVEKFHFLNKSVYDMTEDEFYSSFFRDRERQFDGLGRKLHELEAKIIKEKQDEMSTAKRTRIAPKSYWIKPNYVSPTVQEAVSLNSMNLRFVMMNEARKTISEAAINTELWDAFLKRIMEISQKVCVRTLLRFLQIVSKVQLKPSDDLKGLVNQIHRRRAELKPKHYVFLFQALSRLRLRDQRLYDDIYEMVLCWPVLRNNFIIKASNAIAKLGIADTLLLQPLRQVIAKRLDSFSASDCSRVKAITVLELFTDDMIVPFLNRCEFHRQQFRHYSRHLEIIELYLRLLKDDVYQQLDDATKQFLIDARQNTLDKHVDKVATNALHDNHFMQRQTDCEDDESGWDDEDEEAAGMVTEDSSGKPSKPDTSALYAGPFVLDIYEPRSNTVIEINTEHQYYHGTTKLTATARRRHEIIAAMGFRLLHIPYRWWRQLQGDEPKVEALRQLLQYTP</sequence>
<feature type="region of interest" description="Disordered" evidence="1">
    <location>
        <begin position="518"/>
        <end position="555"/>
    </location>
</feature>
<dbReference type="Pfam" id="PF08373">
    <property type="entry name" value="RAP"/>
    <property type="match status" value="1"/>
</dbReference>
<keyword evidence="4" id="KW-1185">Reference proteome</keyword>